<organism evidence="2 3">
    <name type="scientific">Didymodactylos carnosus</name>
    <dbReference type="NCBI Taxonomy" id="1234261"/>
    <lineage>
        <taxon>Eukaryota</taxon>
        <taxon>Metazoa</taxon>
        <taxon>Spiralia</taxon>
        <taxon>Gnathifera</taxon>
        <taxon>Rotifera</taxon>
        <taxon>Eurotatoria</taxon>
        <taxon>Bdelloidea</taxon>
        <taxon>Philodinida</taxon>
        <taxon>Philodinidae</taxon>
        <taxon>Didymodactylos</taxon>
    </lineage>
</organism>
<evidence type="ECO:0000313" key="2">
    <source>
        <dbReference type="EMBL" id="CAF4353102.1"/>
    </source>
</evidence>
<comment type="caution">
    <text evidence="2">The sequence shown here is derived from an EMBL/GenBank/DDBJ whole genome shotgun (WGS) entry which is preliminary data.</text>
</comment>
<dbReference type="SUPFAM" id="SSF56672">
    <property type="entry name" value="DNA/RNA polymerases"/>
    <property type="match status" value="1"/>
</dbReference>
<proteinExistence type="predicted"/>
<dbReference type="PROSITE" id="PS50878">
    <property type="entry name" value="RT_POL"/>
    <property type="match status" value="1"/>
</dbReference>
<sequence>MITISSYDAPWFTNKLRKVNANKQKLYQKYAKSQAATDQQLYLTAAFLFEKECIQAKQAYYSRLQIDVNNSSKKWWTIVKHALGKHKQISIASLHDARTNSMVSHSCEKGEVLNRYFAEVCTPLNTQGHIFPTLPTPKQIMPTFTIDVNEVYYALKKINVMKAVAPGISGRMLKEGAFELAPVLTRLFNHSLSMETFPSQWKLGFVTAIFKQGDVHHPTNYRPITLLSAVSKIFERVIFKRVYTFLIKAREINPNQSDFLPSHSTITQLVQMVHDIALAFNDKHPVVAAFVDFCKAFDKVSHEGLLLKLASKGIRGSLLGWFRSYLNERNIVTMVEGFTSSSARIGCGVPQGSVLGPLLFLLFIDDLPQSMVCTCRLFADDVSLYTVVKTNQDVVNINKDLERVYQWSKDWLQNINVLKCYSLFFTHKATACPPALVLGDTTLRYVDKHTHLGLVLTPNLDWTPHVDNVYSKCSKMIGSLKLLSRCMARRALLLAYHSYVFTIMNY</sequence>
<dbReference type="Pfam" id="PF00078">
    <property type="entry name" value="RVT_1"/>
    <property type="match status" value="1"/>
</dbReference>
<gene>
    <name evidence="2" type="ORF">TMI583_LOCUS41180</name>
</gene>
<reference evidence="2" key="1">
    <citation type="submission" date="2021-02" db="EMBL/GenBank/DDBJ databases">
        <authorList>
            <person name="Nowell W R."/>
        </authorList>
    </citation>
    <scope>NUCLEOTIDE SEQUENCE</scope>
</reference>
<evidence type="ECO:0000313" key="3">
    <source>
        <dbReference type="Proteomes" id="UP000682733"/>
    </source>
</evidence>
<dbReference type="CDD" id="cd01650">
    <property type="entry name" value="RT_nLTR_like"/>
    <property type="match status" value="1"/>
</dbReference>
<dbReference type="InterPro" id="IPR043502">
    <property type="entry name" value="DNA/RNA_pol_sf"/>
</dbReference>
<dbReference type="InterPro" id="IPR000477">
    <property type="entry name" value="RT_dom"/>
</dbReference>
<evidence type="ECO:0000259" key="1">
    <source>
        <dbReference type="PROSITE" id="PS50878"/>
    </source>
</evidence>
<protein>
    <recommendedName>
        <fullName evidence="1">Reverse transcriptase domain-containing protein</fullName>
    </recommendedName>
</protein>
<dbReference type="PANTHER" id="PTHR33332">
    <property type="entry name" value="REVERSE TRANSCRIPTASE DOMAIN-CONTAINING PROTEIN"/>
    <property type="match status" value="1"/>
</dbReference>
<dbReference type="EMBL" id="CAJOBA010064599">
    <property type="protein sequence ID" value="CAF4353102.1"/>
    <property type="molecule type" value="Genomic_DNA"/>
</dbReference>
<dbReference type="Proteomes" id="UP000682733">
    <property type="component" value="Unassembled WGS sequence"/>
</dbReference>
<feature type="non-terminal residue" evidence="2">
    <location>
        <position position="506"/>
    </location>
</feature>
<accession>A0A8S2V4W5</accession>
<feature type="domain" description="Reverse transcriptase" evidence="1">
    <location>
        <begin position="190"/>
        <end position="456"/>
    </location>
</feature>
<dbReference type="AlphaFoldDB" id="A0A8S2V4W5"/>
<name>A0A8S2V4W5_9BILA</name>